<keyword evidence="4 8" id="KW-1133">Transmembrane helix</keyword>
<evidence type="ECO:0000259" key="9">
    <source>
        <dbReference type="Pfam" id="PF20519"/>
    </source>
</evidence>
<evidence type="ECO:0000256" key="8">
    <source>
        <dbReference type="SAM" id="Phobius"/>
    </source>
</evidence>
<accession>A0A0G4FGX1</accession>
<keyword evidence="5 8" id="KW-0472">Membrane</keyword>
<keyword evidence="11" id="KW-1185">Reference proteome</keyword>
<dbReference type="STRING" id="1169540.A0A0G4FGX1"/>
<evidence type="ECO:0000256" key="1">
    <source>
        <dbReference type="ARBA" id="ARBA00004141"/>
    </source>
</evidence>
<gene>
    <name evidence="10" type="ORF">Vbra_15310</name>
</gene>
<keyword evidence="6" id="KW-0175">Coiled coil</keyword>
<feature type="coiled-coil region" evidence="6">
    <location>
        <begin position="76"/>
        <end position="103"/>
    </location>
</feature>
<dbReference type="GO" id="GO:0016020">
    <property type="term" value="C:membrane"/>
    <property type="evidence" value="ECO:0007669"/>
    <property type="project" value="UniProtKB-SubCell"/>
</dbReference>
<protein>
    <recommendedName>
        <fullName evidence="9">Polycystin domain-containing protein</fullName>
    </recommendedName>
</protein>
<feature type="transmembrane region" description="Helical" evidence="8">
    <location>
        <begin position="926"/>
        <end position="945"/>
    </location>
</feature>
<dbReference type="OrthoDB" id="431957at2759"/>
<feature type="compositionally biased region" description="Pro residues" evidence="7">
    <location>
        <begin position="11"/>
        <end position="29"/>
    </location>
</feature>
<evidence type="ECO:0000256" key="6">
    <source>
        <dbReference type="SAM" id="Coils"/>
    </source>
</evidence>
<dbReference type="InterPro" id="IPR051223">
    <property type="entry name" value="Polycystin"/>
</dbReference>
<evidence type="ECO:0000256" key="5">
    <source>
        <dbReference type="ARBA" id="ARBA00023136"/>
    </source>
</evidence>
<feature type="region of interest" description="Disordered" evidence="7">
    <location>
        <begin position="222"/>
        <end position="244"/>
    </location>
</feature>
<evidence type="ECO:0000256" key="3">
    <source>
        <dbReference type="ARBA" id="ARBA00022692"/>
    </source>
</evidence>
<evidence type="ECO:0000256" key="2">
    <source>
        <dbReference type="ARBA" id="ARBA00007200"/>
    </source>
</evidence>
<dbReference type="EMBL" id="CDMY01000433">
    <property type="protein sequence ID" value="CEM12100.1"/>
    <property type="molecule type" value="Genomic_DNA"/>
</dbReference>
<evidence type="ECO:0000313" key="11">
    <source>
        <dbReference type="Proteomes" id="UP000041254"/>
    </source>
</evidence>
<dbReference type="VEuPathDB" id="CryptoDB:Vbra_15310"/>
<feature type="transmembrane region" description="Helical" evidence="8">
    <location>
        <begin position="738"/>
        <end position="759"/>
    </location>
</feature>
<dbReference type="OMA" id="WHRINIE"/>
<evidence type="ECO:0000256" key="7">
    <source>
        <dbReference type="SAM" id="MobiDB-lite"/>
    </source>
</evidence>
<evidence type="ECO:0000256" key="4">
    <source>
        <dbReference type="ARBA" id="ARBA00022989"/>
    </source>
</evidence>
<proteinExistence type="inferred from homology"/>
<dbReference type="GO" id="GO:0050982">
    <property type="term" value="P:detection of mechanical stimulus"/>
    <property type="evidence" value="ECO:0007669"/>
    <property type="project" value="TreeGrafter"/>
</dbReference>
<reference evidence="10 11" key="1">
    <citation type="submission" date="2014-11" db="EMBL/GenBank/DDBJ databases">
        <authorList>
            <person name="Zhu J."/>
            <person name="Qi W."/>
            <person name="Song R."/>
        </authorList>
    </citation>
    <scope>NUCLEOTIDE SEQUENCE [LARGE SCALE GENOMIC DNA]</scope>
</reference>
<dbReference type="AlphaFoldDB" id="A0A0G4FGX1"/>
<feature type="transmembrane region" description="Helical" evidence="8">
    <location>
        <begin position="411"/>
        <end position="429"/>
    </location>
</feature>
<feature type="transmembrane region" description="Helical" evidence="8">
    <location>
        <begin position="833"/>
        <end position="855"/>
    </location>
</feature>
<comment type="similarity">
    <text evidence="2">Belongs to the polycystin family.</text>
</comment>
<feature type="transmembrane region" description="Helical" evidence="8">
    <location>
        <begin position="780"/>
        <end position="798"/>
    </location>
</feature>
<evidence type="ECO:0000313" key="10">
    <source>
        <dbReference type="EMBL" id="CEM12100.1"/>
    </source>
</evidence>
<dbReference type="Proteomes" id="UP000041254">
    <property type="component" value="Unassembled WGS sequence"/>
</dbReference>
<dbReference type="PANTHER" id="PTHR10877:SF197">
    <property type="entry name" value="POLYCYSTIC KIDNEY DISEASE PROTEIN 1-LIKE 2"/>
    <property type="match status" value="1"/>
</dbReference>
<comment type="subcellular location">
    <subcellularLocation>
        <location evidence="1">Membrane</location>
        <topology evidence="1">Multi-pass membrane protein</topology>
    </subcellularLocation>
</comment>
<feature type="domain" description="Polycystin" evidence="9">
    <location>
        <begin position="523"/>
        <end position="732"/>
    </location>
</feature>
<dbReference type="PANTHER" id="PTHR10877">
    <property type="entry name" value="POLYCYSTIN FAMILY MEMBER"/>
    <property type="match status" value="1"/>
</dbReference>
<sequence>MTSLIADSIDPLPPQPQPEPAAPSPPPLAAPLNGGDEILDRVYQARSLKYLRALQTELHNANVELQSKLHAVRGDIHKTTESLERLTREKERYSSRLASIKTDEEVNLTSQDIIQINDKCQRLLDSFLSMAPLFRDGAVESAGRDAAFSGSLDDISKTESRMDASVASVIAGGTSLLSTVQTAQTVPIRIEVLTSPSGAKADQTTEVLMNRMDPSAMRRIVEDSEGGAERPSSAHDHQPPPVPKMLFQLDARTGASVPSRSDPWATTTALIDVDVTKTVEHVAHQASLYWGLDPDAVYFLDRNGRIVPKQASISSIALPKTSRYALQGRPYPLTLVRGRTVLHAVAPQDSPAVWDEMAVNIENLRKTGVDKMMLERLDTQQRESEEMLKLPRLSDYIDRAKMKLTVRNFDMLMRVIEVIFLVVAIFFWASAVGPNRARTVHERVLRSHVYETLTRPYPTNETSDGAPGRRRLYESIESDGHLIHFTEPSMANQDDHRPLTSPAYLMEGRERGQDADALSMFDVRSNETFLLWLEGPFVQFIEEVTEPNRLNRASFALLGQLQLQAVDIARKATEEVTVQDRLEDLEECTDVYTKMEKSFTSAFGGAAFPACQPPYTWHRINIEPKIRAARDAADWKKGPAGALPAAGGDSYGLLGRYDSGGDGDTRHVAVDDIATLRNDLASLRAGWLTADTRLVKVSFILYNPSVDAILSCYVNLEINVAGSAVTQVQLLPIAVSSYILVAQDHVLFAFAILWALVVIAMEGRRILRPRYDTEKEKLSVWTFLFLSIPIMIIVSFAIRTTWAADHINDSVLDGLEAYDSFDYFYRLRNASHIADSILLLLFMGAMVRYSLFYFSQLQALRSTVAKLRAPLLVAIILLAGFVIASSAVFYTHQSQHRADGAFASRLLTLLTTLWDRSRGMISLRQHSFLTLVEVVCIFVGFITLFRSLQVAVIASCLKEYRLHRYSFIHPLWTHLMTLHKTTPDNIDPSRPLQDSD</sequence>
<feature type="region of interest" description="Disordered" evidence="7">
    <location>
        <begin position="1"/>
        <end position="34"/>
    </location>
</feature>
<dbReference type="InParanoid" id="A0A0G4FGX1"/>
<dbReference type="Pfam" id="PF20519">
    <property type="entry name" value="Polycystin_dom"/>
    <property type="match status" value="1"/>
</dbReference>
<organism evidence="10 11">
    <name type="scientific">Vitrella brassicaformis (strain CCMP3155)</name>
    <dbReference type="NCBI Taxonomy" id="1169540"/>
    <lineage>
        <taxon>Eukaryota</taxon>
        <taxon>Sar</taxon>
        <taxon>Alveolata</taxon>
        <taxon>Colpodellida</taxon>
        <taxon>Vitrellaceae</taxon>
        <taxon>Vitrella</taxon>
    </lineage>
</organism>
<keyword evidence="3 8" id="KW-0812">Transmembrane</keyword>
<feature type="transmembrane region" description="Helical" evidence="8">
    <location>
        <begin position="867"/>
        <end position="890"/>
    </location>
</feature>
<dbReference type="InterPro" id="IPR046791">
    <property type="entry name" value="Polycystin_dom"/>
</dbReference>
<dbReference type="GO" id="GO:0005262">
    <property type="term" value="F:calcium channel activity"/>
    <property type="evidence" value="ECO:0007669"/>
    <property type="project" value="TreeGrafter"/>
</dbReference>
<name>A0A0G4FGX1_VITBC</name>